<feature type="transmembrane region" description="Helical" evidence="1">
    <location>
        <begin position="21"/>
        <end position="40"/>
    </location>
</feature>
<geneLocation type="plastid" evidence="2"/>
<gene>
    <name evidence="2" type="primary">RT</name>
</gene>
<organism evidence="2">
    <name type="scientific">Gymnochlora stellata</name>
    <dbReference type="NCBI Taxonomy" id="67809"/>
    <lineage>
        <taxon>Eukaryota</taxon>
        <taxon>Sar</taxon>
        <taxon>Rhizaria</taxon>
        <taxon>Cercozoa</taxon>
        <taxon>Chlorarachniophyceae</taxon>
        <taxon>Gymnochlora</taxon>
    </lineage>
</organism>
<dbReference type="RefSeq" id="YP_009240344.1">
    <property type="nucleotide sequence ID" value="NC_029741.1"/>
</dbReference>
<protein>
    <submittedName>
        <fullName evidence="2">Reverse trascriptase/intron maturase</fullName>
    </submittedName>
</protein>
<dbReference type="GeneID" id="27109944"/>
<name>A0A140JZF1_GYMST</name>
<dbReference type="AlphaFoldDB" id="A0A140JZF1"/>
<sequence>MNKTDLFIYKYSLIKLKNKKKFYKLQLINCYFYSLFKIIIPSFYLFFIYLIFIFRIYSFLILIRYIWFFTGKFIVKNYFFLFFYSSFISSISSILKYSLFLLKRELFSIFLLSSRYTLQWVIKQINFCLYYWIKKWENIFFFDQSINLRLYENLERWLFEKQCRYINKYNIQRSLLWKIRYYFGPFDPYSQDFWRFGDCNSSTYLIKYKIIKV</sequence>
<accession>A0A140JZF1</accession>
<reference evidence="2" key="1">
    <citation type="journal article" date="2016" name="J. Plant Res.">
        <title>Plastid genome sequences of Gymnochlora stellata, Lotharella vacuolata, and Partenskyella glossopodia reveal remarkable structural conservation among chlorarachniophyte species.</title>
        <authorList>
            <person name="Suzuki S."/>
            <person name="Hirakawa Y."/>
            <person name="Kofuji R."/>
            <person name="Sugita M."/>
            <person name="Ishida K."/>
        </authorList>
    </citation>
    <scope>NUCLEOTIDE SEQUENCE</scope>
    <source>
        <strain evidence="2">CCMP2053</strain>
    </source>
</reference>
<dbReference type="EMBL" id="AP014947">
    <property type="protein sequence ID" value="BAU62478.1"/>
    <property type="molecule type" value="Genomic_DNA"/>
</dbReference>
<feature type="transmembrane region" description="Helical" evidence="1">
    <location>
        <begin position="46"/>
        <end position="67"/>
    </location>
</feature>
<feature type="transmembrane region" description="Helical" evidence="1">
    <location>
        <begin position="79"/>
        <end position="100"/>
    </location>
</feature>
<keyword evidence="2" id="KW-0934">Plastid</keyword>
<evidence type="ECO:0000313" key="2">
    <source>
        <dbReference type="EMBL" id="BAU62478.1"/>
    </source>
</evidence>
<keyword evidence="1" id="KW-0472">Membrane</keyword>
<keyword evidence="1" id="KW-1133">Transmembrane helix</keyword>
<evidence type="ECO:0000256" key="1">
    <source>
        <dbReference type="SAM" id="Phobius"/>
    </source>
</evidence>
<proteinExistence type="predicted"/>
<keyword evidence="1" id="KW-0812">Transmembrane</keyword>